<evidence type="ECO:0008006" key="4">
    <source>
        <dbReference type="Google" id="ProtNLM"/>
    </source>
</evidence>
<sequence>MPEPTPRVSAARAALVEITPDATIGRLLGEAVEEDGSITVTFDSALAGYPGWAWTVSLAEIDGEAPTVLEAELLPGDGALLAPDWVPWSERLAEYKAAQEAQNASDAADDGDADDEDLDGDSEDEDEDELDEDDVLGNDVLHGGDLDGVDIDDLDEQEPDDDDDEREPVFDEVGEGSD</sequence>
<name>A0ABT6KLZ2_9MICO</name>
<feature type="compositionally biased region" description="Acidic residues" evidence="1">
    <location>
        <begin position="107"/>
        <end position="136"/>
    </location>
</feature>
<evidence type="ECO:0000256" key="1">
    <source>
        <dbReference type="SAM" id="MobiDB-lite"/>
    </source>
</evidence>
<feature type="compositionally biased region" description="Acidic residues" evidence="1">
    <location>
        <begin position="147"/>
        <end position="178"/>
    </location>
</feature>
<accession>A0ABT6KLZ2</accession>
<evidence type="ECO:0000313" key="3">
    <source>
        <dbReference type="Proteomes" id="UP001160142"/>
    </source>
</evidence>
<gene>
    <name evidence="2" type="ORF">M2152_000334</name>
</gene>
<keyword evidence="3" id="KW-1185">Reference proteome</keyword>
<reference evidence="2 3" key="1">
    <citation type="submission" date="2023-04" db="EMBL/GenBank/DDBJ databases">
        <title>Genome Encyclopedia of Bacteria and Archaea VI: Functional Genomics of Type Strains.</title>
        <authorList>
            <person name="Whitman W."/>
        </authorList>
    </citation>
    <scope>NUCLEOTIDE SEQUENCE [LARGE SCALE GENOMIC DNA]</scope>
    <source>
        <strain evidence="2 3">SG_E_30_P1</strain>
    </source>
</reference>
<feature type="region of interest" description="Disordered" evidence="1">
    <location>
        <begin position="96"/>
        <end position="178"/>
    </location>
</feature>
<dbReference type="Proteomes" id="UP001160142">
    <property type="component" value="Unassembled WGS sequence"/>
</dbReference>
<dbReference type="InterPro" id="IPR021391">
    <property type="entry name" value="DUF3027"/>
</dbReference>
<protein>
    <recommendedName>
        <fullName evidence="4">DUF3027 domain-containing protein</fullName>
    </recommendedName>
</protein>
<dbReference type="EMBL" id="JARXVQ010000001">
    <property type="protein sequence ID" value="MDH6180152.1"/>
    <property type="molecule type" value="Genomic_DNA"/>
</dbReference>
<evidence type="ECO:0000313" key="2">
    <source>
        <dbReference type="EMBL" id="MDH6180152.1"/>
    </source>
</evidence>
<dbReference type="RefSeq" id="WP_322132519.1">
    <property type="nucleotide sequence ID" value="NZ_CP085036.1"/>
</dbReference>
<proteinExistence type="predicted"/>
<organism evidence="2 3">
    <name type="scientific">Antiquaquibacter oligotrophicus</name>
    <dbReference type="NCBI Taxonomy" id="2880260"/>
    <lineage>
        <taxon>Bacteria</taxon>
        <taxon>Bacillati</taxon>
        <taxon>Actinomycetota</taxon>
        <taxon>Actinomycetes</taxon>
        <taxon>Micrococcales</taxon>
        <taxon>Microbacteriaceae</taxon>
        <taxon>Antiquaquibacter</taxon>
    </lineage>
</organism>
<dbReference type="Pfam" id="PF11228">
    <property type="entry name" value="DUF3027"/>
    <property type="match status" value="1"/>
</dbReference>
<comment type="caution">
    <text evidence="2">The sequence shown here is derived from an EMBL/GenBank/DDBJ whole genome shotgun (WGS) entry which is preliminary data.</text>
</comment>